<dbReference type="GO" id="GO:0006310">
    <property type="term" value="P:DNA recombination"/>
    <property type="evidence" value="ECO:0007669"/>
    <property type="project" value="InterPro"/>
</dbReference>
<evidence type="ECO:0000313" key="9">
    <source>
        <dbReference type="Proteomes" id="UP000182448"/>
    </source>
</evidence>
<dbReference type="CDD" id="cd17920">
    <property type="entry name" value="DEXHc_RecQ"/>
    <property type="match status" value="1"/>
</dbReference>
<protein>
    <submittedName>
        <fullName evidence="7">ATP-dependent DNA helicase RecQ</fullName>
    </submittedName>
</protein>
<dbReference type="PANTHER" id="PTHR13710">
    <property type="entry name" value="DNA HELICASE RECQ FAMILY MEMBER"/>
    <property type="match status" value="1"/>
</dbReference>
<keyword evidence="4" id="KW-0067">ATP-binding</keyword>
<proteinExistence type="predicted"/>
<sequence>MTQIDLKKVLQKKFGFENFKIGQEEILKSLMAKQSTLAVLPTGGGKTLIYQMMGALRPGLVVIVTPLLSLMQDQVARLNYLGEKQVIALNSNLTFQEKQFILNNLSRYHFIFVSPETLNQEPVKVALQQVMINLMVIDEAHTMVTWGQDFRPDYLALPQIHAQLNEPQLLLLTATATPNMMQEIVASFHKTSQNWFIYQQPVDRPNIFLHNEQLANESMKKQRLKVLIQTVQGPGIVYFTSRKLATSMAEWLSNETGLNVVAYHAGMDAISRYRVQQQFMQGDIDVITATSAFGMGIDKEDVRFVIHYHLSNDLANYLQEIGRAGRDGKQAVAILLYVTGDELIQFNLIDQSIPSEFAIRDYLDRDGKTKVTEEQIKLLIEYRHQGLTTTSIIKLFTDRKQLRQNKLQHMIDYAQAKTQLRNRISQHFGNDTQHLPQDTESVGVTAWQPESLNLVRQETSGHITKVSEWSQQLKKLFNLQ</sequence>
<dbReference type="RefSeq" id="WP_074427746.1">
    <property type="nucleotide sequence ID" value="NZ_BJEG01000011.1"/>
</dbReference>
<dbReference type="GO" id="GO:0005524">
    <property type="term" value="F:ATP binding"/>
    <property type="evidence" value="ECO:0007669"/>
    <property type="project" value="UniProtKB-KW"/>
</dbReference>
<evidence type="ECO:0000256" key="4">
    <source>
        <dbReference type="ARBA" id="ARBA00022840"/>
    </source>
</evidence>
<dbReference type="GO" id="GO:0043138">
    <property type="term" value="F:3'-5' DNA helicase activity"/>
    <property type="evidence" value="ECO:0007669"/>
    <property type="project" value="TreeGrafter"/>
</dbReference>
<keyword evidence="2" id="KW-0378">Hydrolase</keyword>
<dbReference type="InterPro" id="IPR001650">
    <property type="entry name" value="Helicase_C-like"/>
</dbReference>
<dbReference type="InterPro" id="IPR004589">
    <property type="entry name" value="DNA_helicase_ATP-dep_RecQ"/>
</dbReference>
<evidence type="ECO:0000256" key="2">
    <source>
        <dbReference type="ARBA" id="ARBA00022801"/>
    </source>
</evidence>
<dbReference type="AlphaFoldDB" id="A0A4Y4G8B5"/>
<evidence type="ECO:0000256" key="1">
    <source>
        <dbReference type="ARBA" id="ARBA00022741"/>
    </source>
</evidence>
<dbReference type="SMART" id="SM00487">
    <property type="entry name" value="DEXDc"/>
    <property type="match status" value="1"/>
</dbReference>
<reference evidence="7 10" key="2">
    <citation type="submission" date="2020-04" db="EMBL/GenBank/DDBJ databases">
        <title>MicrobeNet Type strains.</title>
        <authorList>
            <person name="Nicholson A.C."/>
        </authorList>
    </citation>
    <scope>NUCLEOTIDE SEQUENCE [LARGE SCALE GENOMIC DNA]</scope>
    <source>
        <strain evidence="7 10">CCUG 33494</strain>
    </source>
</reference>
<dbReference type="SUPFAM" id="SSF52540">
    <property type="entry name" value="P-loop containing nucleoside triphosphate hydrolases"/>
    <property type="match status" value="1"/>
</dbReference>
<comment type="caution">
    <text evidence="7">The sequence shown here is derived from an EMBL/GenBank/DDBJ whole genome shotgun (WGS) entry which is preliminary data.</text>
</comment>
<evidence type="ECO:0000313" key="10">
    <source>
        <dbReference type="Proteomes" id="UP000585749"/>
    </source>
</evidence>
<name>A0A4Y4G8B5_WEIHE</name>
<evidence type="ECO:0000256" key="3">
    <source>
        <dbReference type="ARBA" id="ARBA00022806"/>
    </source>
</evidence>
<dbReference type="InterPro" id="IPR027417">
    <property type="entry name" value="P-loop_NTPase"/>
</dbReference>
<dbReference type="PANTHER" id="PTHR13710:SF84">
    <property type="entry name" value="ATP-DEPENDENT DNA HELICASE RECS-RELATED"/>
    <property type="match status" value="1"/>
</dbReference>
<dbReference type="Pfam" id="PF00271">
    <property type="entry name" value="Helicase_C"/>
    <property type="match status" value="1"/>
</dbReference>
<dbReference type="OrthoDB" id="9763310at2"/>
<dbReference type="NCBIfam" id="TIGR00614">
    <property type="entry name" value="recQ_fam"/>
    <property type="match status" value="1"/>
</dbReference>
<dbReference type="Proteomes" id="UP000182448">
    <property type="component" value="Unassembled WGS sequence"/>
</dbReference>
<dbReference type="SMART" id="SM00490">
    <property type="entry name" value="HELICc"/>
    <property type="match status" value="1"/>
</dbReference>
<keyword evidence="9" id="KW-1185">Reference proteome</keyword>
<keyword evidence="1" id="KW-0547">Nucleotide-binding</keyword>
<dbReference type="InterPro" id="IPR014001">
    <property type="entry name" value="Helicase_ATP-bd"/>
</dbReference>
<gene>
    <name evidence="8" type="ORF">GA0061075_11227</name>
    <name evidence="7" type="ORF">HF960_06725</name>
</gene>
<dbReference type="Proteomes" id="UP000585749">
    <property type="component" value="Unassembled WGS sequence"/>
</dbReference>
<dbReference type="Pfam" id="PF00270">
    <property type="entry name" value="DEAD"/>
    <property type="match status" value="1"/>
</dbReference>
<dbReference type="PROSITE" id="PS51194">
    <property type="entry name" value="HELICASE_CTER"/>
    <property type="match status" value="1"/>
</dbReference>
<accession>A0A4Y4G8B5</accession>
<evidence type="ECO:0000313" key="7">
    <source>
        <dbReference type="EMBL" id="NKY67358.1"/>
    </source>
</evidence>
<feature type="domain" description="Helicase C-terminal" evidence="6">
    <location>
        <begin position="223"/>
        <end position="380"/>
    </location>
</feature>
<keyword evidence="3 7" id="KW-0347">Helicase</keyword>
<dbReference type="GO" id="GO:0016787">
    <property type="term" value="F:hydrolase activity"/>
    <property type="evidence" value="ECO:0007669"/>
    <property type="project" value="UniProtKB-KW"/>
</dbReference>
<feature type="domain" description="Helicase ATP-binding" evidence="5">
    <location>
        <begin position="27"/>
        <end position="194"/>
    </location>
</feature>
<organism evidence="7 10">
    <name type="scientific">Weissella hellenica</name>
    <dbReference type="NCBI Taxonomy" id="46256"/>
    <lineage>
        <taxon>Bacteria</taxon>
        <taxon>Bacillati</taxon>
        <taxon>Bacillota</taxon>
        <taxon>Bacilli</taxon>
        <taxon>Lactobacillales</taxon>
        <taxon>Lactobacillaceae</taxon>
        <taxon>Weissella</taxon>
    </lineage>
</organism>
<dbReference type="EMBL" id="FMAW01000012">
    <property type="protein sequence ID" value="SCC04181.1"/>
    <property type="molecule type" value="Genomic_DNA"/>
</dbReference>
<evidence type="ECO:0000259" key="6">
    <source>
        <dbReference type="PROSITE" id="PS51194"/>
    </source>
</evidence>
<dbReference type="PROSITE" id="PS51192">
    <property type="entry name" value="HELICASE_ATP_BIND_1"/>
    <property type="match status" value="1"/>
</dbReference>
<dbReference type="GO" id="GO:0009378">
    <property type="term" value="F:four-way junction helicase activity"/>
    <property type="evidence" value="ECO:0007669"/>
    <property type="project" value="TreeGrafter"/>
</dbReference>
<dbReference type="GO" id="GO:0043590">
    <property type="term" value="C:bacterial nucleoid"/>
    <property type="evidence" value="ECO:0007669"/>
    <property type="project" value="TreeGrafter"/>
</dbReference>
<dbReference type="GO" id="GO:0030894">
    <property type="term" value="C:replisome"/>
    <property type="evidence" value="ECO:0007669"/>
    <property type="project" value="TreeGrafter"/>
</dbReference>
<dbReference type="GO" id="GO:0003676">
    <property type="term" value="F:nucleic acid binding"/>
    <property type="evidence" value="ECO:0007669"/>
    <property type="project" value="InterPro"/>
</dbReference>
<dbReference type="GO" id="GO:0005737">
    <property type="term" value="C:cytoplasm"/>
    <property type="evidence" value="ECO:0007669"/>
    <property type="project" value="TreeGrafter"/>
</dbReference>
<reference evidence="8 9" key="1">
    <citation type="submission" date="2016-08" db="EMBL/GenBank/DDBJ databases">
        <authorList>
            <person name="Varghese N."/>
            <person name="Submissions Spin"/>
        </authorList>
    </citation>
    <scope>NUCLEOTIDE SEQUENCE [LARGE SCALE GENOMIC DNA]</scope>
    <source>
        <strain evidence="8 9">R-53116</strain>
    </source>
</reference>
<dbReference type="EMBL" id="JAAXPM010000010">
    <property type="protein sequence ID" value="NKY67358.1"/>
    <property type="molecule type" value="Genomic_DNA"/>
</dbReference>
<dbReference type="Gene3D" id="3.40.50.300">
    <property type="entry name" value="P-loop containing nucleotide triphosphate hydrolases"/>
    <property type="match status" value="2"/>
</dbReference>
<evidence type="ECO:0000259" key="5">
    <source>
        <dbReference type="PROSITE" id="PS51192"/>
    </source>
</evidence>
<evidence type="ECO:0000313" key="8">
    <source>
        <dbReference type="EMBL" id="SCC04181.1"/>
    </source>
</evidence>
<dbReference type="InterPro" id="IPR011545">
    <property type="entry name" value="DEAD/DEAH_box_helicase_dom"/>
</dbReference>
<dbReference type="GO" id="GO:0006281">
    <property type="term" value="P:DNA repair"/>
    <property type="evidence" value="ECO:0007669"/>
    <property type="project" value="TreeGrafter"/>
</dbReference>